<name>A0AAN4MV85_BACFG</name>
<protein>
    <submittedName>
        <fullName evidence="1">Uncharacterized protein</fullName>
    </submittedName>
</protein>
<comment type="caution">
    <text evidence="1">The sequence shown here is derived from an EMBL/GenBank/DDBJ whole genome shotgun (WGS) entry which is preliminary data.</text>
</comment>
<dbReference type="EMBL" id="JGEA01000041">
    <property type="protein sequence ID" value="EYA12239.1"/>
    <property type="molecule type" value="Genomic_DNA"/>
</dbReference>
<evidence type="ECO:0000313" key="2">
    <source>
        <dbReference type="Proteomes" id="UP000022433"/>
    </source>
</evidence>
<sequence length="40" mass="4634">MVCVTNYLLNENTDLNLPNKQKIEKQESSTVIPIFTLLIR</sequence>
<accession>A0AAN4MV85</accession>
<dbReference type="Proteomes" id="UP000022433">
    <property type="component" value="Unassembled WGS sequence"/>
</dbReference>
<gene>
    <name evidence="1" type="ORF">M104_4712</name>
</gene>
<dbReference type="AlphaFoldDB" id="A0AAN4MV85"/>
<reference evidence="1 2" key="1">
    <citation type="submission" date="2014-02" db="EMBL/GenBank/DDBJ databases">
        <authorList>
            <person name="Sears C."/>
            <person name="Carroll K."/>
            <person name="Sack B.R."/>
            <person name="Qadri F."/>
            <person name="Myers L.L."/>
            <person name="Chung G.-T."/>
            <person name="Escheverria P."/>
            <person name="Fraser C.M."/>
            <person name="Sadzewicz L."/>
            <person name="Shefchek K.A."/>
            <person name="Tallon L."/>
            <person name="Das S.P."/>
            <person name="Daugherty S."/>
            <person name="Mongodin E.F."/>
        </authorList>
    </citation>
    <scope>NUCLEOTIDE SEQUENCE [LARGE SCALE GENOMIC DNA]</scope>
    <source>
        <strain evidence="1 2">1007-1-F #10</strain>
    </source>
</reference>
<proteinExistence type="predicted"/>
<organism evidence="1 2">
    <name type="scientific">Bacteroides fragilis str. 1007-1-F #10</name>
    <dbReference type="NCBI Taxonomy" id="1339295"/>
    <lineage>
        <taxon>Bacteria</taxon>
        <taxon>Pseudomonadati</taxon>
        <taxon>Bacteroidota</taxon>
        <taxon>Bacteroidia</taxon>
        <taxon>Bacteroidales</taxon>
        <taxon>Bacteroidaceae</taxon>
        <taxon>Bacteroides</taxon>
    </lineage>
</organism>
<evidence type="ECO:0000313" key="1">
    <source>
        <dbReference type="EMBL" id="EYA12239.1"/>
    </source>
</evidence>